<feature type="transmembrane region" description="Helical" evidence="7">
    <location>
        <begin position="213"/>
        <end position="239"/>
    </location>
</feature>
<evidence type="ECO:0000256" key="8">
    <source>
        <dbReference type="SAM" id="MobiDB-lite"/>
    </source>
</evidence>
<evidence type="ECO:0000256" key="6">
    <source>
        <dbReference type="ARBA" id="ARBA00023136"/>
    </source>
</evidence>
<evidence type="ECO:0000256" key="7">
    <source>
        <dbReference type="RuleBase" id="RU363032"/>
    </source>
</evidence>
<dbReference type="InterPro" id="IPR035906">
    <property type="entry name" value="MetI-like_sf"/>
</dbReference>
<feature type="region of interest" description="Disordered" evidence="8">
    <location>
        <begin position="1"/>
        <end position="20"/>
    </location>
</feature>
<evidence type="ECO:0000256" key="3">
    <source>
        <dbReference type="ARBA" id="ARBA00022475"/>
    </source>
</evidence>
<dbReference type="Pfam" id="PF00528">
    <property type="entry name" value="BPD_transp_1"/>
    <property type="match status" value="1"/>
</dbReference>
<dbReference type="InterPro" id="IPR050366">
    <property type="entry name" value="BP-dependent_transpt_permease"/>
</dbReference>
<dbReference type="CDD" id="cd06261">
    <property type="entry name" value="TM_PBP2"/>
    <property type="match status" value="1"/>
</dbReference>
<dbReference type="Proteomes" id="UP000291469">
    <property type="component" value="Chromosome"/>
</dbReference>
<keyword evidence="3" id="KW-1003">Cell membrane</keyword>
<keyword evidence="6 7" id="KW-0472">Membrane</keyword>
<evidence type="ECO:0000256" key="2">
    <source>
        <dbReference type="ARBA" id="ARBA00022448"/>
    </source>
</evidence>
<comment type="subcellular location">
    <subcellularLocation>
        <location evidence="1 7">Cell membrane</location>
        <topology evidence="1 7">Multi-pass membrane protein</topology>
    </subcellularLocation>
</comment>
<comment type="similarity">
    <text evidence="7">Belongs to the binding-protein-dependent transport system permease family.</text>
</comment>
<dbReference type="OrthoDB" id="8906042at2"/>
<protein>
    <submittedName>
        <fullName evidence="10">ABC transporter permease</fullName>
    </submittedName>
</protein>
<reference evidence="10 11" key="1">
    <citation type="submission" date="2019-01" db="EMBL/GenBank/DDBJ databases">
        <title>Egibacter rhizosphaerae EGI 80759T.</title>
        <authorList>
            <person name="Chen D.-D."/>
            <person name="Tian Y."/>
            <person name="Jiao J.-Y."/>
            <person name="Zhang X.-T."/>
            <person name="Zhang Y.-G."/>
            <person name="Zhang Y."/>
            <person name="Xiao M."/>
            <person name="Shu W.-S."/>
            <person name="Li W.-J."/>
        </authorList>
    </citation>
    <scope>NUCLEOTIDE SEQUENCE [LARGE SCALE GENOMIC DNA]</scope>
    <source>
        <strain evidence="10 11">EGI 80759</strain>
    </source>
</reference>
<dbReference type="PANTHER" id="PTHR43386">
    <property type="entry name" value="OLIGOPEPTIDE TRANSPORT SYSTEM PERMEASE PROTEIN APPC"/>
    <property type="match status" value="1"/>
</dbReference>
<dbReference type="RefSeq" id="WP_131155794.1">
    <property type="nucleotide sequence ID" value="NZ_CP036402.1"/>
</dbReference>
<dbReference type="SUPFAM" id="SSF161098">
    <property type="entry name" value="MetI-like"/>
    <property type="match status" value="1"/>
</dbReference>
<dbReference type="GO" id="GO:0005886">
    <property type="term" value="C:plasma membrane"/>
    <property type="evidence" value="ECO:0007669"/>
    <property type="project" value="UniProtKB-SubCell"/>
</dbReference>
<evidence type="ECO:0000259" key="9">
    <source>
        <dbReference type="PROSITE" id="PS50928"/>
    </source>
</evidence>
<feature type="transmembrane region" description="Helical" evidence="7">
    <location>
        <begin position="162"/>
        <end position="178"/>
    </location>
</feature>
<feature type="transmembrane region" description="Helical" evidence="7">
    <location>
        <begin position="100"/>
        <end position="124"/>
    </location>
</feature>
<feature type="transmembrane region" description="Helical" evidence="7">
    <location>
        <begin position="259"/>
        <end position="284"/>
    </location>
</feature>
<feature type="transmembrane region" description="Helical" evidence="7">
    <location>
        <begin position="136"/>
        <end position="156"/>
    </location>
</feature>
<gene>
    <name evidence="10" type="ORF">ER308_15320</name>
</gene>
<dbReference type="Gene3D" id="1.10.3720.10">
    <property type="entry name" value="MetI-like"/>
    <property type="match status" value="1"/>
</dbReference>
<name>A0A411YI46_9ACTN</name>
<evidence type="ECO:0000256" key="1">
    <source>
        <dbReference type="ARBA" id="ARBA00004651"/>
    </source>
</evidence>
<evidence type="ECO:0000313" key="11">
    <source>
        <dbReference type="Proteomes" id="UP000291469"/>
    </source>
</evidence>
<dbReference type="AlphaFoldDB" id="A0A411YI46"/>
<evidence type="ECO:0000256" key="4">
    <source>
        <dbReference type="ARBA" id="ARBA00022692"/>
    </source>
</evidence>
<feature type="compositionally biased region" description="Basic and acidic residues" evidence="8">
    <location>
        <begin position="1"/>
        <end position="19"/>
    </location>
</feature>
<dbReference type="PANTHER" id="PTHR43386:SF25">
    <property type="entry name" value="PEPTIDE ABC TRANSPORTER PERMEASE PROTEIN"/>
    <property type="match status" value="1"/>
</dbReference>
<dbReference type="KEGG" id="erz:ER308_15320"/>
<keyword evidence="2 7" id="KW-0813">Transport</keyword>
<dbReference type="InterPro" id="IPR000515">
    <property type="entry name" value="MetI-like"/>
</dbReference>
<evidence type="ECO:0000313" key="10">
    <source>
        <dbReference type="EMBL" id="QBI20801.1"/>
    </source>
</evidence>
<proteinExistence type="inferred from homology"/>
<dbReference type="PROSITE" id="PS50928">
    <property type="entry name" value="ABC_TM1"/>
    <property type="match status" value="1"/>
</dbReference>
<keyword evidence="5 7" id="KW-1133">Transmembrane helix</keyword>
<evidence type="ECO:0000256" key="5">
    <source>
        <dbReference type="ARBA" id="ARBA00022989"/>
    </source>
</evidence>
<feature type="domain" description="ABC transmembrane type-1" evidence="9">
    <location>
        <begin position="96"/>
        <end position="285"/>
    </location>
</feature>
<accession>A0A411YI46</accession>
<keyword evidence="4 7" id="KW-0812">Transmembrane</keyword>
<dbReference type="GO" id="GO:0055085">
    <property type="term" value="P:transmembrane transport"/>
    <property type="evidence" value="ECO:0007669"/>
    <property type="project" value="InterPro"/>
</dbReference>
<sequence length="295" mass="31608">MTDTVQHVDDRTRPGDARRSGSWRRLGKRLRRQPGLALGLLILALLLAIVAAPWLFTNADPNVVNPAERLSPPSGEHWFGTDDVGRDIYARVIYGTRVTLGILLASLAFAGVLGGTSGIVAGYLGRSTDMLFGRGVDVILSFPPLILGLILTGILGAGTQNLVLAMSVIYFPTFFRIGRSGTMSESTKVYAEAAYALGYSRFRILSRHIARNVVPLLLAQLMVVFPLALQIQAALSFLGLGVQPPTPDWGNILEQSQNFLLAAPWMSAFPGLAILVSALGMILLGRAAQASVDDA</sequence>
<keyword evidence="11" id="KW-1185">Reference proteome</keyword>
<feature type="transmembrane region" description="Helical" evidence="7">
    <location>
        <begin position="35"/>
        <end position="56"/>
    </location>
</feature>
<organism evidence="10 11">
    <name type="scientific">Egibacter rhizosphaerae</name>
    <dbReference type="NCBI Taxonomy" id="1670831"/>
    <lineage>
        <taxon>Bacteria</taxon>
        <taxon>Bacillati</taxon>
        <taxon>Actinomycetota</taxon>
        <taxon>Nitriliruptoria</taxon>
        <taxon>Egibacterales</taxon>
        <taxon>Egibacteraceae</taxon>
        <taxon>Egibacter</taxon>
    </lineage>
</organism>
<dbReference type="EMBL" id="CP036402">
    <property type="protein sequence ID" value="QBI20801.1"/>
    <property type="molecule type" value="Genomic_DNA"/>
</dbReference>